<dbReference type="EMBL" id="JARKIF010000004">
    <property type="protein sequence ID" value="KAJ7641803.1"/>
    <property type="molecule type" value="Genomic_DNA"/>
</dbReference>
<evidence type="ECO:0000313" key="2">
    <source>
        <dbReference type="Proteomes" id="UP001221142"/>
    </source>
</evidence>
<evidence type="ECO:0000313" key="1">
    <source>
        <dbReference type="EMBL" id="KAJ7641803.1"/>
    </source>
</evidence>
<gene>
    <name evidence="1" type="ORF">FB45DRAFT_361932</name>
</gene>
<name>A0AAD7C881_9AGAR</name>
<dbReference type="AlphaFoldDB" id="A0AAD7C881"/>
<protein>
    <submittedName>
        <fullName evidence="1">Uncharacterized protein</fullName>
    </submittedName>
</protein>
<proteinExistence type="predicted"/>
<comment type="caution">
    <text evidence="1">The sequence shown here is derived from an EMBL/GenBank/DDBJ whole genome shotgun (WGS) entry which is preliminary data.</text>
</comment>
<accession>A0AAD7C881</accession>
<reference evidence="1" key="1">
    <citation type="submission" date="2023-03" db="EMBL/GenBank/DDBJ databases">
        <title>Massive genome expansion in bonnet fungi (Mycena s.s.) driven by repeated elements and novel gene families across ecological guilds.</title>
        <authorList>
            <consortium name="Lawrence Berkeley National Laboratory"/>
            <person name="Harder C.B."/>
            <person name="Miyauchi S."/>
            <person name="Viragh M."/>
            <person name="Kuo A."/>
            <person name="Thoen E."/>
            <person name="Andreopoulos B."/>
            <person name="Lu D."/>
            <person name="Skrede I."/>
            <person name="Drula E."/>
            <person name="Henrissat B."/>
            <person name="Morin E."/>
            <person name="Kohler A."/>
            <person name="Barry K."/>
            <person name="LaButti K."/>
            <person name="Morin E."/>
            <person name="Salamov A."/>
            <person name="Lipzen A."/>
            <person name="Mereny Z."/>
            <person name="Hegedus B."/>
            <person name="Baldrian P."/>
            <person name="Stursova M."/>
            <person name="Weitz H."/>
            <person name="Taylor A."/>
            <person name="Grigoriev I.V."/>
            <person name="Nagy L.G."/>
            <person name="Martin F."/>
            <person name="Kauserud H."/>
        </authorList>
    </citation>
    <scope>NUCLEOTIDE SEQUENCE</scope>
    <source>
        <strain evidence="1">9284</strain>
    </source>
</reference>
<dbReference type="Proteomes" id="UP001221142">
    <property type="component" value="Unassembled WGS sequence"/>
</dbReference>
<organism evidence="1 2">
    <name type="scientific">Roridomyces roridus</name>
    <dbReference type="NCBI Taxonomy" id="1738132"/>
    <lineage>
        <taxon>Eukaryota</taxon>
        <taxon>Fungi</taxon>
        <taxon>Dikarya</taxon>
        <taxon>Basidiomycota</taxon>
        <taxon>Agaricomycotina</taxon>
        <taxon>Agaricomycetes</taxon>
        <taxon>Agaricomycetidae</taxon>
        <taxon>Agaricales</taxon>
        <taxon>Marasmiineae</taxon>
        <taxon>Mycenaceae</taxon>
        <taxon>Roridomyces</taxon>
    </lineage>
</organism>
<sequence>MPALEHHFSRTSLRSWWSDSNPLLQGPTINIHALAKPLLKRMYHRQALGFIAKDVPRQPLSKEMIEIYVSYLACKYVSLETQFAVLKHLQACESYPESVLFSPEVAELILRMLLDETLNRKTCSLVKTLLVQKLGLSTPEWVIQSIAVVRRSSPDSCHQNVYEP</sequence>
<keyword evidence="2" id="KW-1185">Reference proteome</keyword>